<protein>
    <submittedName>
        <fullName evidence="5">Indoleamine 2,3-dioxygenase</fullName>
    </submittedName>
</protein>
<keyword evidence="2 4" id="KW-0479">Metal-binding</keyword>
<evidence type="ECO:0000256" key="3">
    <source>
        <dbReference type="ARBA" id="ARBA00023004"/>
    </source>
</evidence>
<dbReference type="GO" id="GO:0019441">
    <property type="term" value="P:L-tryptophan catabolic process to kynurenine"/>
    <property type="evidence" value="ECO:0007669"/>
    <property type="project" value="InterPro"/>
</dbReference>
<feature type="binding site" description="proximal binding residue" evidence="4">
    <location>
        <position position="363"/>
    </location>
    <ligand>
        <name>heme b</name>
        <dbReference type="ChEBI" id="CHEBI:60344"/>
    </ligand>
    <ligandPart>
        <name>Fe</name>
        <dbReference type="ChEBI" id="CHEBI:18248"/>
    </ligandPart>
</feature>
<keyword evidence="6" id="KW-1185">Reference proteome</keyword>
<keyword evidence="3 4" id="KW-0408">Iron</keyword>
<keyword evidence="5" id="KW-0560">Oxidoreductase</keyword>
<dbReference type="AlphaFoldDB" id="A0A167SVN3"/>
<dbReference type="Gene3D" id="1.20.58.480">
    <property type="match status" value="1"/>
</dbReference>
<dbReference type="Proteomes" id="UP000076744">
    <property type="component" value="Unassembled WGS sequence"/>
</dbReference>
<comment type="caution">
    <text evidence="5">The sequence shown here is derived from an EMBL/GenBank/DDBJ whole genome shotgun (WGS) entry which is preliminary data.</text>
</comment>
<evidence type="ECO:0000256" key="2">
    <source>
        <dbReference type="ARBA" id="ARBA00022723"/>
    </source>
</evidence>
<dbReference type="InterPro" id="IPR000898">
    <property type="entry name" value="Indolamine_dOase"/>
</dbReference>
<proteinExistence type="inferred from homology"/>
<dbReference type="GO" id="GO:0020037">
    <property type="term" value="F:heme binding"/>
    <property type="evidence" value="ECO:0007669"/>
    <property type="project" value="InterPro"/>
</dbReference>
<dbReference type="Pfam" id="PF01231">
    <property type="entry name" value="IDO"/>
    <property type="match status" value="1"/>
</dbReference>
<dbReference type="RefSeq" id="XP_018703083.1">
    <property type="nucleotide sequence ID" value="XM_018849586.1"/>
</dbReference>
<dbReference type="InterPro" id="IPR037217">
    <property type="entry name" value="Trp/Indoleamine_2_3_dOase-like"/>
</dbReference>
<evidence type="ECO:0000256" key="1">
    <source>
        <dbReference type="ARBA" id="ARBA00007119"/>
    </source>
</evidence>
<dbReference type="GO" id="GO:0046872">
    <property type="term" value="F:metal ion binding"/>
    <property type="evidence" value="ECO:0007669"/>
    <property type="project" value="UniProtKB-KW"/>
</dbReference>
<organism evidence="5 6">
    <name type="scientific">Cordyceps fumosorosea (strain ARSEF 2679)</name>
    <name type="common">Isaria fumosorosea</name>
    <dbReference type="NCBI Taxonomy" id="1081104"/>
    <lineage>
        <taxon>Eukaryota</taxon>
        <taxon>Fungi</taxon>
        <taxon>Dikarya</taxon>
        <taxon>Ascomycota</taxon>
        <taxon>Pezizomycotina</taxon>
        <taxon>Sordariomycetes</taxon>
        <taxon>Hypocreomycetidae</taxon>
        <taxon>Hypocreales</taxon>
        <taxon>Cordycipitaceae</taxon>
        <taxon>Cordyceps</taxon>
    </lineage>
</organism>
<evidence type="ECO:0000313" key="5">
    <source>
        <dbReference type="EMBL" id="OAA59970.1"/>
    </source>
</evidence>
<dbReference type="GO" id="GO:0005737">
    <property type="term" value="C:cytoplasm"/>
    <property type="evidence" value="ECO:0007669"/>
    <property type="project" value="TreeGrafter"/>
</dbReference>
<dbReference type="GO" id="GO:0034354">
    <property type="term" value="P:'de novo' NAD+ biosynthetic process from L-tryptophan"/>
    <property type="evidence" value="ECO:0007669"/>
    <property type="project" value="TreeGrafter"/>
</dbReference>
<dbReference type="OrthoDB" id="540174at2759"/>
<accession>A0A167SVN3</accession>
<sequence>MAPITLKRFDITKNAFLPTEPPLACLPNTYYQPWEAIAQDLPALIRNRELSIAVKYLPFLDVDYLATEPEWRRAYVALPYSLMPTSGEERHRRRRGTGGGEVPEEQISVPLRTVSAHVELPPVLTCAAVNVWNYTVPDPRTSLTDPDALSVPTTFTGTDSEAWFQRIGTAIEAQGGPVVDALLTALHAIHSGGDDLEPVTAALVQLRMCLESATRTLERMHERCDPLTFCHQIRHFYAESRNLRAAGLPRGVFYSSDACGGGEWMRLPGGSNGQSALLQLFDVVLGMGPGCGGGCGCGRREEYHLGTRACTPGPHRRFLEWAAQAGSIRVLALCVGVDVEEQARLRAAFAGAAEAMSAFRTKHIQIVTRYIAMPLKRPWLGSVQRRSLPLLLPSGLGDDGVKGTAGTTMLEFLKSLGMKRPMRLGSLSHLEAERLNRKS</sequence>
<gene>
    <name evidence="5" type="ORF">ISF_05981</name>
</gene>
<keyword evidence="5" id="KW-0223">Dioxygenase</keyword>
<keyword evidence="4" id="KW-0349">Heme</keyword>
<dbReference type="EMBL" id="AZHB01000015">
    <property type="protein sequence ID" value="OAA59970.1"/>
    <property type="molecule type" value="Genomic_DNA"/>
</dbReference>
<dbReference type="GO" id="GO:0033754">
    <property type="term" value="F:indoleamine 2,3-dioxygenase activity"/>
    <property type="evidence" value="ECO:0007669"/>
    <property type="project" value="TreeGrafter"/>
</dbReference>
<dbReference type="PANTHER" id="PTHR28657">
    <property type="entry name" value="INDOLEAMINE 2,3-DIOXYGENASE"/>
    <property type="match status" value="1"/>
</dbReference>
<evidence type="ECO:0000256" key="4">
    <source>
        <dbReference type="PIRSR" id="PIRSR600898-1"/>
    </source>
</evidence>
<dbReference type="GeneID" id="30022273"/>
<dbReference type="SUPFAM" id="SSF140959">
    <property type="entry name" value="Indolic compounds 2,3-dioxygenase-like"/>
    <property type="match status" value="1"/>
</dbReference>
<evidence type="ECO:0000313" key="6">
    <source>
        <dbReference type="Proteomes" id="UP000076744"/>
    </source>
</evidence>
<dbReference type="PANTHER" id="PTHR28657:SF10">
    <property type="entry name" value="INDOLEAMINE 2,3-DIOXYGENASE"/>
    <property type="match status" value="1"/>
</dbReference>
<name>A0A167SVN3_CORFA</name>
<reference evidence="5 6" key="1">
    <citation type="journal article" date="2016" name="Genome Biol. Evol.">
        <title>Divergent and convergent evolution of fungal pathogenicity.</title>
        <authorList>
            <person name="Shang Y."/>
            <person name="Xiao G."/>
            <person name="Zheng P."/>
            <person name="Cen K."/>
            <person name="Zhan S."/>
            <person name="Wang C."/>
        </authorList>
    </citation>
    <scope>NUCLEOTIDE SEQUENCE [LARGE SCALE GENOMIC DNA]</scope>
    <source>
        <strain evidence="5 6">ARSEF 2679</strain>
    </source>
</reference>
<dbReference type="STRING" id="1081104.A0A167SVN3"/>
<comment type="similarity">
    <text evidence="1">Belongs to the indoleamine 2,3-dioxygenase family.</text>
</comment>